<feature type="domain" description="Acyl-CoA dehydrogenase/oxidase N-terminal" evidence="9">
    <location>
        <begin position="10"/>
        <end position="119"/>
    </location>
</feature>
<dbReference type="InterPro" id="IPR046373">
    <property type="entry name" value="Acyl-CoA_Oxase/DH_mid-dom_sf"/>
</dbReference>
<evidence type="ECO:0000259" key="7">
    <source>
        <dbReference type="Pfam" id="PF00441"/>
    </source>
</evidence>
<name>A0ABT3T5X7_9GAMM</name>
<dbReference type="InterPro" id="IPR036250">
    <property type="entry name" value="AcylCo_DH-like_C"/>
</dbReference>
<evidence type="ECO:0000256" key="5">
    <source>
        <dbReference type="ARBA" id="ARBA00023002"/>
    </source>
</evidence>
<dbReference type="Pfam" id="PF00441">
    <property type="entry name" value="Acyl-CoA_dh_1"/>
    <property type="match status" value="1"/>
</dbReference>
<dbReference type="PANTHER" id="PTHR43292">
    <property type="entry name" value="ACYL-COA DEHYDROGENASE"/>
    <property type="match status" value="1"/>
</dbReference>
<keyword evidence="11" id="KW-1185">Reference proteome</keyword>
<evidence type="ECO:0000256" key="3">
    <source>
        <dbReference type="ARBA" id="ARBA00022630"/>
    </source>
</evidence>
<dbReference type="Pfam" id="PF02771">
    <property type="entry name" value="Acyl-CoA_dh_N"/>
    <property type="match status" value="1"/>
</dbReference>
<protein>
    <submittedName>
        <fullName evidence="10">Pimeloyl-CoA dehydrogenase large subunit</fullName>
    </submittedName>
</protein>
<dbReference type="InterPro" id="IPR037069">
    <property type="entry name" value="AcylCoA_DH/ox_N_sf"/>
</dbReference>
<dbReference type="SUPFAM" id="SSF56645">
    <property type="entry name" value="Acyl-CoA dehydrogenase NM domain-like"/>
    <property type="match status" value="1"/>
</dbReference>
<dbReference type="SUPFAM" id="SSF47203">
    <property type="entry name" value="Acyl-CoA dehydrogenase C-terminal domain-like"/>
    <property type="match status" value="1"/>
</dbReference>
<organism evidence="10 11">
    <name type="scientific">Candidatus Marimicrobium litorale</name>
    <dbReference type="NCBI Taxonomy" id="2518991"/>
    <lineage>
        <taxon>Bacteria</taxon>
        <taxon>Pseudomonadati</taxon>
        <taxon>Pseudomonadota</taxon>
        <taxon>Gammaproteobacteria</taxon>
        <taxon>Cellvibrionales</taxon>
        <taxon>Halieaceae</taxon>
        <taxon>Marimicrobium</taxon>
    </lineage>
</organism>
<evidence type="ECO:0000256" key="4">
    <source>
        <dbReference type="ARBA" id="ARBA00022827"/>
    </source>
</evidence>
<comment type="caution">
    <text evidence="10">The sequence shown here is derived from an EMBL/GenBank/DDBJ whole genome shotgun (WGS) entry which is preliminary data.</text>
</comment>
<proteinExistence type="inferred from homology"/>
<keyword evidence="3 6" id="KW-0285">Flavoprotein</keyword>
<accession>A0ABT3T5X7</accession>
<evidence type="ECO:0000256" key="2">
    <source>
        <dbReference type="ARBA" id="ARBA00009347"/>
    </source>
</evidence>
<dbReference type="PANTHER" id="PTHR43292:SF3">
    <property type="entry name" value="ACYL-COA DEHYDROGENASE FADE29"/>
    <property type="match status" value="1"/>
</dbReference>
<feature type="domain" description="Acyl-CoA oxidase/dehydrogenase middle" evidence="8">
    <location>
        <begin position="124"/>
        <end position="205"/>
    </location>
</feature>
<dbReference type="InterPro" id="IPR013786">
    <property type="entry name" value="AcylCoA_DH/ox_N"/>
</dbReference>
<dbReference type="Gene3D" id="1.10.540.10">
    <property type="entry name" value="Acyl-CoA dehydrogenase/oxidase, N-terminal domain"/>
    <property type="match status" value="1"/>
</dbReference>
<dbReference type="Gene3D" id="2.40.110.10">
    <property type="entry name" value="Butyryl-CoA Dehydrogenase, subunit A, domain 2"/>
    <property type="match status" value="1"/>
</dbReference>
<keyword evidence="4 6" id="KW-0274">FAD</keyword>
<dbReference type="Pfam" id="PF02770">
    <property type="entry name" value="Acyl-CoA_dh_M"/>
    <property type="match status" value="1"/>
</dbReference>
<dbReference type="InterPro" id="IPR006091">
    <property type="entry name" value="Acyl-CoA_Oxase/DH_mid-dom"/>
</dbReference>
<dbReference type="InterPro" id="IPR052161">
    <property type="entry name" value="Mycobact_Acyl-CoA_DH"/>
</dbReference>
<comment type="similarity">
    <text evidence="2 6">Belongs to the acyl-CoA dehydrogenase family.</text>
</comment>
<feature type="domain" description="Acyl-CoA dehydrogenase/oxidase C-terminal" evidence="7">
    <location>
        <begin position="230"/>
        <end position="394"/>
    </location>
</feature>
<evidence type="ECO:0000259" key="9">
    <source>
        <dbReference type="Pfam" id="PF02771"/>
    </source>
</evidence>
<dbReference type="EMBL" id="SHNO01000001">
    <property type="protein sequence ID" value="MCX2977221.1"/>
    <property type="molecule type" value="Genomic_DNA"/>
</dbReference>
<evidence type="ECO:0000259" key="8">
    <source>
        <dbReference type="Pfam" id="PF02770"/>
    </source>
</evidence>
<dbReference type="InterPro" id="IPR009075">
    <property type="entry name" value="AcylCo_DH/oxidase_C"/>
</dbReference>
<gene>
    <name evidence="10" type="ORF">EYC82_07620</name>
</gene>
<reference evidence="10" key="1">
    <citation type="submission" date="2019-02" db="EMBL/GenBank/DDBJ databases">
        <authorList>
            <person name="Li S.-H."/>
        </authorList>
    </citation>
    <scope>NUCLEOTIDE SEQUENCE</scope>
    <source>
        <strain evidence="10">IMCC11814</strain>
    </source>
</reference>
<dbReference type="RefSeq" id="WP_279248950.1">
    <property type="nucleotide sequence ID" value="NZ_SHNO01000001.1"/>
</dbReference>
<evidence type="ECO:0000313" key="10">
    <source>
        <dbReference type="EMBL" id="MCX2977221.1"/>
    </source>
</evidence>
<comment type="cofactor">
    <cofactor evidence="1 6">
        <name>FAD</name>
        <dbReference type="ChEBI" id="CHEBI:57692"/>
    </cofactor>
</comment>
<evidence type="ECO:0000256" key="6">
    <source>
        <dbReference type="RuleBase" id="RU362125"/>
    </source>
</evidence>
<sequence length="397" mass="44659">MNLAFSSKDLLFQQELQAFLAESLPDDIRERCARGLIVGNEDLIRWQRILYDRGWMAPNWPVEYGGTGWTLTQKYIAAREFAAACAPLPTFGITMLGPVLIAFGNAEQKAFYLPRILKSEDVWCQGYSEPGAGSDLANLKTRAVREADDYLVNGQKIWTSYAHWANRMFCLVRTDAAAKPQKGISFLLIDMDTPGIEIKPIIGLDMGHTLNEVFLSDVRVPVKNRVGEENKGWTYAKYLLQKERSFVARVAQSRHLVQRLKSSVSEKKVGAVPLLGSAEFRRRMARLEIDLQALEYTELRYLSKELQGEPVGPEPSILKIRGSEIQQGLKQLLVESLGMYGVPYENDSMKLSDSYMEVGPDHRHGILAEHLYGRGATIFGGSNEIQRNIISRMLLGT</sequence>
<dbReference type="Gene3D" id="1.20.140.10">
    <property type="entry name" value="Butyryl-CoA Dehydrogenase, subunit A, domain 3"/>
    <property type="match status" value="1"/>
</dbReference>
<keyword evidence="5 6" id="KW-0560">Oxidoreductase</keyword>
<dbReference type="Proteomes" id="UP001143304">
    <property type="component" value="Unassembled WGS sequence"/>
</dbReference>
<dbReference type="InterPro" id="IPR009100">
    <property type="entry name" value="AcylCoA_DH/oxidase_NM_dom_sf"/>
</dbReference>
<evidence type="ECO:0000256" key="1">
    <source>
        <dbReference type="ARBA" id="ARBA00001974"/>
    </source>
</evidence>
<evidence type="ECO:0000313" key="11">
    <source>
        <dbReference type="Proteomes" id="UP001143304"/>
    </source>
</evidence>